<organism evidence="2 3">
    <name type="scientific">Dryococelus australis</name>
    <dbReference type="NCBI Taxonomy" id="614101"/>
    <lineage>
        <taxon>Eukaryota</taxon>
        <taxon>Metazoa</taxon>
        <taxon>Ecdysozoa</taxon>
        <taxon>Arthropoda</taxon>
        <taxon>Hexapoda</taxon>
        <taxon>Insecta</taxon>
        <taxon>Pterygota</taxon>
        <taxon>Neoptera</taxon>
        <taxon>Polyneoptera</taxon>
        <taxon>Phasmatodea</taxon>
        <taxon>Verophasmatodea</taxon>
        <taxon>Anareolatae</taxon>
        <taxon>Phasmatidae</taxon>
        <taxon>Eurycanthinae</taxon>
        <taxon>Dryococelus</taxon>
    </lineage>
</organism>
<evidence type="ECO:0000313" key="2">
    <source>
        <dbReference type="EMBL" id="KAJ8867632.1"/>
    </source>
</evidence>
<evidence type="ECO:0000256" key="1">
    <source>
        <dbReference type="SAM" id="MobiDB-lite"/>
    </source>
</evidence>
<protein>
    <submittedName>
        <fullName evidence="2">Uncharacterized protein</fullName>
    </submittedName>
</protein>
<comment type="caution">
    <text evidence="2">The sequence shown here is derived from an EMBL/GenBank/DDBJ whole genome shotgun (WGS) entry which is preliminary data.</text>
</comment>
<dbReference type="EMBL" id="JARBHB010000015">
    <property type="protein sequence ID" value="KAJ8867632.1"/>
    <property type="molecule type" value="Genomic_DNA"/>
</dbReference>
<gene>
    <name evidence="2" type="ORF">PR048_031435</name>
</gene>
<name>A0ABQ9G6B5_9NEOP</name>
<keyword evidence="3" id="KW-1185">Reference proteome</keyword>
<accession>A0ABQ9G6B5</accession>
<evidence type="ECO:0000313" key="3">
    <source>
        <dbReference type="Proteomes" id="UP001159363"/>
    </source>
</evidence>
<dbReference type="Proteomes" id="UP001159363">
    <property type="component" value="Chromosome 14"/>
</dbReference>
<reference evidence="2 3" key="1">
    <citation type="submission" date="2023-02" db="EMBL/GenBank/DDBJ databases">
        <title>LHISI_Scaffold_Assembly.</title>
        <authorList>
            <person name="Stuart O.P."/>
            <person name="Cleave R."/>
            <person name="Magrath M.J.L."/>
            <person name="Mikheyev A.S."/>
        </authorList>
    </citation>
    <scope>NUCLEOTIDE SEQUENCE [LARGE SCALE GENOMIC DNA]</scope>
    <source>
        <strain evidence="2">Daus_M_001</strain>
        <tissue evidence="2">Leg muscle</tissue>
    </source>
</reference>
<proteinExistence type="predicted"/>
<feature type="region of interest" description="Disordered" evidence="1">
    <location>
        <begin position="241"/>
        <end position="260"/>
    </location>
</feature>
<sequence length="441" mass="48531">MTVPRRHMRVGLQGILALVEMRAGTEAWPRENTNMHFDERAISLSLSPQPSVLVPAVIFPARELQSRDGSCENSPAAVARIPAPTSMKRIDAPPLRLACSPLATRTGLNPRPGHFRSFASGNRPGRCSWSTGFLGDLPFPPPFHSGVTPYSPKSPSSTLKTSLLRTATAHIKCSLYREQSIPLSRTICPPSRLPDNALSNRELDTYVCETCLKGVRGCRLGRVSEKCSVCREQPIALGRCRRRRRRPNTGAGAPAPSQLRTPPRALCRLLAGLTPSYATAPEAVAIIPAFYMQEAVRVADASSFRPLENASAFYVRPGYGAYWRGVLEVPGVRWCWATGGKVAQVPFHKKCGYVVSCPPFPFLCAPPPPPFSSTQIGGDRPPFPHPSPSLPAFHLPYIRSQLCARCRRVNPYNHIMSLVPFLPQQTVQSQHTYRGRRGKEE</sequence>